<dbReference type="Pfam" id="PF08447">
    <property type="entry name" value="PAS_3"/>
    <property type="match status" value="1"/>
</dbReference>
<dbReference type="InterPro" id="IPR000014">
    <property type="entry name" value="PAS"/>
</dbReference>
<name>A0ABU9QJL7_9BURK</name>
<sequence length="106" mass="12223">MTDYRLRPNLESAEQTRDRLGRAAEAAEIGTFYCPLPPDRLCWNARCKIHFWLDPDTPDADIDAETFYQTIHRDDRERTRAAVERCISGGEPYDVEYRTVSPSGDV</sequence>
<proteinExistence type="predicted"/>
<dbReference type="CDD" id="cd00130">
    <property type="entry name" value="PAS"/>
    <property type="match status" value="1"/>
</dbReference>
<evidence type="ECO:0000259" key="1">
    <source>
        <dbReference type="Pfam" id="PF08447"/>
    </source>
</evidence>
<comment type="caution">
    <text evidence="2">The sequence shown here is derived from an EMBL/GenBank/DDBJ whole genome shotgun (WGS) entry which is preliminary data.</text>
</comment>
<reference evidence="2 3" key="1">
    <citation type="submission" date="2024-01" db="EMBL/GenBank/DDBJ databases">
        <title>The diversity of rhizobia nodulating Mimosa spp. in eleven states of Brazil covering several biomes is determined by host plant, location, and edaphic factors.</title>
        <authorList>
            <person name="Rouws L."/>
            <person name="Barauna A."/>
            <person name="Beukes C."/>
            <person name="De Faria S.M."/>
            <person name="Gross E."/>
            <person name="Dos Reis Junior F.B."/>
            <person name="Simon M."/>
            <person name="Maluk M."/>
            <person name="Odee D.W."/>
            <person name="Kenicer G."/>
            <person name="Young J.P.W."/>
            <person name="Reis V.M."/>
            <person name="Zilli J."/>
            <person name="James E.K."/>
        </authorList>
    </citation>
    <scope>NUCLEOTIDE SEQUENCE [LARGE SCALE GENOMIC DNA]</scope>
    <source>
        <strain evidence="2 3">JPY77</strain>
    </source>
</reference>
<dbReference type="Proteomes" id="UP001494588">
    <property type="component" value="Unassembled WGS sequence"/>
</dbReference>
<protein>
    <submittedName>
        <fullName evidence="2">PAS domain-containing protein</fullName>
    </submittedName>
</protein>
<dbReference type="Gene3D" id="3.30.450.20">
    <property type="entry name" value="PAS domain"/>
    <property type="match status" value="1"/>
</dbReference>
<dbReference type="RefSeq" id="WP_233472051.1">
    <property type="nucleotide sequence ID" value="NZ_CAJHCS010000028.1"/>
</dbReference>
<evidence type="ECO:0000313" key="3">
    <source>
        <dbReference type="Proteomes" id="UP001494588"/>
    </source>
</evidence>
<dbReference type="InterPro" id="IPR013655">
    <property type="entry name" value="PAS_fold_3"/>
</dbReference>
<dbReference type="InterPro" id="IPR035965">
    <property type="entry name" value="PAS-like_dom_sf"/>
</dbReference>
<accession>A0ABU9QJL7</accession>
<dbReference type="SUPFAM" id="SSF55785">
    <property type="entry name" value="PYP-like sensor domain (PAS domain)"/>
    <property type="match status" value="1"/>
</dbReference>
<keyword evidence="3" id="KW-1185">Reference proteome</keyword>
<gene>
    <name evidence="2" type="ORF">V4C55_27585</name>
</gene>
<dbReference type="EMBL" id="JAZHGC010000026">
    <property type="protein sequence ID" value="MEM5289489.1"/>
    <property type="molecule type" value="Genomic_DNA"/>
</dbReference>
<organism evidence="2 3">
    <name type="scientific">Paraburkholderia sabiae</name>
    <dbReference type="NCBI Taxonomy" id="273251"/>
    <lineage>
        <taxon>Bacteria</taxon>
        <taxon>Pseudomonadati</taxon>
        <taxon>Pseudomonadota</taxon>
        <taxon>Betaproteobacteria</taxon>
        <taxon>Burkholderiales</taxon>
        <taxon>Burkholderiaceae</taxon>
        <taxon>Paraburkholderia</taxon>
    </lineage>
</organism>
<feature type="domain" description="PAS fold-3" evidence="1">
    <location>
        <begin position="61"/>
        <end position="105"/>
    </location>
</feature>
<evidence type="ECO:0000313" key="2">
    <source>
        <dbReference type="EMBL" id="MEM5289489.1"/>
    </source>
</evidence>